<dbReference type="EMBL" id="JBCGBO010000007">
    <property type="protein sequence ID" value="KAK9187228.1"/>
    <property type="molecule type" value="Genomic_DNA"/>
</dbReference>
<dbReference type="PANTHER" id="PTHR11439:SF524">
    <property type="entry name" value="RNA-DIRECTED DNA POLYMERASE, PROTEIN KINASE RLK-PELLE-DLSV FAMILY"/>
    <property type="match status" value="1"/>
</dbReference>
<evidence type="ECO:0000259" key="2">
    <source>
        <dbReference type="Pfam" id="PF07727"/>
    </source>
</evidence>
<sequence length="414" mass="46819">MQEELTALYQNQTWSLVPRPPDTNVVGSKWVYKIKDKEDGSIDRFKARLVAKGFTQIPGVDFAKTFSHVVKHTTIRFVLALAVRSCWVLKQLDVRNAFLHGHLKEDVYMEQPLGFIDSSKPSYVCKLHKSLYGLKQAPRAWFKCLSQALLDLGFKCSKADTSLFTLHKPNITIFILIYVDDVIITGNNSTGIQDIITTLGSQFALKDLGKLSYFLGIEIKYFNKGIFLSQAKYTTDLLAKAKMENCTPISTPMAVKEVISPTDREPVNPTEYRTLVGSLQYLTFSRPDITHAVNHVCQHFQNPTKADLRAIKRILRYLKGTLDFGLRYLSQSSNNVYAFSDSDWAGCTETKRSMIGYCVYLGANCVSWSSKKQTDVARSSVLLPSLLLSSHGSHFSFMTLVFLFINLLHFYVII</sequence>
<dbReference type="Pfam" id="PF07727">
    <property type="entry name" value="RVT_2"/>
    <property type="match status" value="1"/>
</dbReference>
<keyword evidence="1" id="KW-0812">Transmembrane</keyword>
<accession>A0AAP0LUG1</accession>
<gene>
    <name evidence="3" type="ORF">WN944_018620</name>
</gene>
<dbReference type="PANTHER" id="PTHR11439">
    <property type="entry name" value="GAG-POL-RELATED RETROTRANSPOSON"/>
    <property type="match status" value="1"/>
</dbReference>
<comment type="caution">
    <text evidence="3">The sequence shown here is derived from an EMBL/GenBank/DDBJ whole genome shotgun (WGS) entry which is preliminary data.</text>
</comment>
<keyword evidence="1" id="KW-1133">Transmembrane helix</keyword>
<keyword evidence="4" id="KW-1185">Reference proteome</keyword>
<proteinExistence type="predicted"/>
<dbReference type="InterPro" id="IPR043502">
    <property type="entry name" value="DNA/RNA_pol_sf"/>
</dbReference>
<protein>
    <recommendedName>
        <fullName evidence="2">Reverse transcriptase Ty1/copia-type domain-containing protein</fullName>
    </recommendedName>
</protein>
<evidence type="ECO:0000313" key="4">
    <source>
        <dbReference type="Proteomes" id="UP001428341"/>
    </source>
</evidence>
<evidence type="ECO:0000313" key="3">
    <source>
        <dbReference type="EMBL" id="KAK9187228.1"/>
    </source>
</evidence>
<organism evidence="3 4">
    <name type="scientific">Citrus x changshan-huyou</name>
    <dbReference type="NCBI Taxonomy" id="2935761"/>
    <lineage>
        <taxon>Eukaryota</taxon>
        <taxon>Viridiplantae</taxon>
        <taxon>Streptophyta</taxon>
        <taxon>Embryophyta</taxon>
        <taxon>Tracheophyta</taxon>
        <taxon>Spermatophyta</taxon>
        <taxon>Magnoliopsida</taxon>
        <taxon>eudicotyledons</taxon>
        <taxon>Gunneridae</taxon>
        <taxon>Pentapetalae</taxon>
        <taxon>rosids</taxon>
        <taxon>malvids</taxon>
        <taxon>Sapindales</taxon>
        <taxon>Rutaceae</taxon>
        <taxon>Aurantioideae</taxon>
        <taxon>Citrus</taxon>
    </lineage>
</organism>
<name>A0AAP0LUG1_9ROSI</name>
<dbReference type="CDD" id="cd09272">
    <property type="entry name" value="RNase_HI_RT_Ty1"/>
    <property type="match status" value="1"/>
</dbReference>
<feature type="transmembrane region" description="Helical" evidence="1">
    <location>
        <begin position="395"/>
        <end position="413"/>
    </location>
</feature>
<evidence type="ECO:0000256" key="1">
    <source>
        <dbReference type="SAM" id="Phobius"/>
    </source>
</evidence>
<keyword evidence="1" id="KW-0472">Membrane</keyword>
<dbReference type="AlphaFoldDB" id="A0AAP0LUG1"/>
<dbReference type="InterPro" id="IPR013103">
    <property type="entry name" value="RVT_2"/>
</dbReference>
<dbReference type="SUPFAM" id="SSF56672">
    <property type="entry name" value="DNA/RNA polymerases"/>
    <property type="match status" value="1"/>
</dbReference>
<reference evidence="3 4" key="1">
    <citation type="submission" date="2024-05" db="EMBL/GenBank/DDBJ databases">
        <title>Haplotype-resolved chromosome-level genome assembly of Huyou (Citrus changshanensis).</title>
        <authorList>
            <person name="Miao C."/>
            <person name="Chen W."/>
            <person name="Wu Y."/>
            <person name="Wang L."/>
            <person name="Zhao S."/>
            <person name="Grierson D."/>
            <person name="Xu C."/>
            <person name="Chen K."/>
        </authorList>
    </citation>
    <scope>NUCLEOTIDE SEQUENCE [LARGE SCALE GENOMIC DNA]</scope>
    <source>
        <strain evidence="3">01-14</strain>
        <tissue evidence="3">Leaf</tissue>
    </source>
</reference>
<feature type="domain" description="Reverse transcriptase Ty1/copia-type" evidence="2">
    <location>
        <begin position="11"/>
        <end position="253"/>
    </location>
</feature>
<dbReference type="Proteomes" id="UP001428341">
    <property type="component" value="Unassembled WGS sequence"/>
</dbReference>